<proteinExistence type="predicted"/>
<sequence>MAKRDMFAELMQGMDDLKTEREGKITLKKTELSVLPEVELSAAEVAGIRDSLNMSQPVFARVIRANKRTYERYETQGVKGPQAVLIKLVGRNPAILKELEAL</sequence>
<accession>A0ABX1GDZ9</accession>
<evidence type="ECO:0000313" key="1">
    <source>
        <dbReference type="EMBL" id="NKI17410.1"/>
    </source>
</evidence>
<organism evidence="1 2">
    <name type="scientific">Spongiibacter thalassae</name>
    <dbReference type="NCBI Taxonomy" id="2721624"/>
    <lineage>
        <taxon>Bacteria</taxon>
        <taxon>Pseudomonadati</taxon>
        <taxon>Pseudomonadota</taxon>
        <taxon>Gammaproteobacteria</taxon>
        <taxon>Cellvibrionales</taxon>
        <taxon>Spongiibacteraceae</taxon>
        <taxon>Spongiibacter</taxon>
    </lineage>
</organism>
<evidence type="ECO:0000313" key="2">
    <source>
        <dbReference type="Proteomes" id="UP000765845"/>
    </source>
</evidence>
<dbReference type="Gene3D" id="1.10.260.40">
    <property type="entry name" value="lambda repressor-like DNA-binding domains"/>
    <property type="match status" value="1"/>
</dbReference>
<dbReference type="RefSeq" id="WP_168449908.1">
    <property type="nucleotide sequence ID" value="NZ_JAAWWK010000002.1"/>
</dbReference>
<keyword evidence="2" id="KW-1185">Reference proteome</keyword>
<protein>
    <submittedName>
        <fullName evidence="1">Transcriptional regulator</fullName>
    </submittedName>
</protein>
<name>A0ABX1GDZ9_9GAMM</name>
<dbReference type="EMBL" id="JAAWWK010000002">
    <property type="protein sequence ID" value="NKI17410.1"/>
    <property type="molecule type" value="Genomic_DNA"/>
</dbReference>
<reference evidence="1 2" key="1">
    <citation type="submission" date="2020-04" db="EMBL/GenBank/DDBJ databases">
        <authorList>
            <person name="Yoon J."/>
        </authorList>
    </citation>
    <scope>NUCLEOTIDE SEQUENCE [LARGE SCALE GENOMIC DNA]</scope>
    <source>
        <strain evidence="1 2">KMU-166</strain>
    </source>
</reference>
<dbReference type="Proteomes" id="UP000765845">
    <property type="component" value="Unassembled WGS sequence"/>
</dbReference>
<comment type="caution">
    <text evidence="1">The sequence shown here is derived from an EMBL/GenBank/DDBJ whole genome shotgun (WGS) entry which is preliminary data.</text>
</comment>
<gene>
    <name evidence="1" type="ORF">HCU74_08270</name>
</gene>
<dbReference type="InterPro" id="IPR010982">
    <property type="entry name" value="Lambda_DNA-bd_dom_sf"/>
</dbReference>